<sequence>MGQSNGNSIGKISFLQVFMVMMLVNGLTSHVIVNPLLLDASGRDAWISVIMTGFVYVPWCGLLVYIMKKSGRRKLQEWLAERTSPLVSWLFMIPVFLQLYLIGSMTVTHTAIWTVTNYLPATPQYVLIIMLVLVCHYAAMNGLRTIAIGAGILLPTVVGLGIFVAISNTSEKDYNLLRPFLENGLQPPVHGMIFAGGAFVEIILLLFVQHRLKNRVRAWQIMLLGVVLVYITLGPIIGAITEFGPKEAAKQMVSPYEQWRLVKLGNYIEHVDFLSVYQWLAGASLRISFALFLISDMLPIRKEKARRWVVLGISVSLIVVALLTSDQSTFYLWLFKIYFPLSLLNALVLTAAWAIIALFDKTAKEQPT</sequence>
<keyword evidence="6 8" id="KW-1133">Transmembrane helix</keyword>
<feature type="transmembrane region" description="Helical" evidence="8">
    <location>
        <begin position="12"/>
        <end position="33"/>
    </location>
</feature>
<evidence type="ECO:0000256" key="5">
    <source>
        <dbReference type="ARBA" id="ARBA00022692"/>
    </source>
</evidence>
<keyword evidence="7 8" id="KW-0472">Membrane</keyword>
<evidence type="ECO:0000313" key="10">
    <source>
        <dbReference type="Proteomes" id="UP001589619"/>
    </source>
</evidence>
<accession>A0ABV5VZF5</accession>
<feature type="transmembrane region" description="Helical" evidence="8">
    <location>
        <begin position="189"/>
        <end position="208"/>
    </location>
</feature>
<feature type="transmembrane region" description="Helical" evidence="8">
    <location>
        <begin position="220"/>
        <end position="240"/>
    </location>
</feature>
<evidence type="ECO:0000256" key="4">
    <source>
        <dbReference type="ARBA" id="ARBA00022544"/>
    </source>
</evidence>
<feature type="transmembrane region" description="Helical" evidence="8">
    <location>
        <begin position="45"/>
        <end position="66"/>
    </location>
</feature>
<dbReference type="Proteomes" id="UP001589619">
    <property type="component" value="Unassembled WGS sequence"/>
</dbReference>
<proteinExistence type="inferred from homology"/>
<protein>
    <submittedName>
        <fullName evidence="9">Endospore germination permease</fullName>
    </submittedName>
</protein>
<evidence type="ECO:0000256" key="3">
    <source>
        <dbReference type="ARBA" id="ARBA00022448"/>
    </source>
</evidence>
<dbReference type="InterPro" id="IPR004761">
    <property type="entry name" value="Spore_GerAB"/>
</dbReference>
<evidence type="ECO:0000256" key="2">
    <source>
        <dbReference type="ARBA" id="ARBA00007998"/>
    </source>
</evidence>
<evidence type="ECO:0000256" key="1">
    <source>
        <dbReference type="ARBA" id="ARBA00004141"/>
    </source>
</evidence>
<comment type="subcellular location">
    <subcellularLocation>
        <location evidence="1">Membrane</location>
        <topology evidence="1">Multi-pass membrane protein</topology>
    </subcellularLocation>
</comment>
<evidence type="ECO:0000256" key="6">
    <source>
        <dbReference type="ARBA" id="ARBA00022989"/>
    </source>
</evidence>
<comment type="caution">
    <text evidence="9">The sequence shown here is derived from an EMBL/GenBank/DDBJ whole genome shotgun (WGS) entry which is preliminary data.</text>
</comment>
<dbReference type="RefSeq" id="WP_344901049.1">
    <property type="nucleotide sequence ID" value="NZ_BAAAYO010000001.1"/>
</dbReference>
<feature type="transmembrane region" description="Helical" evidence="8">
    <location>
        <begin position="276"/>
        <end position="295"/>
    </location>
</feature>
<evidence type="ECO:0000256" key="8">
    <source>
        <dbReference type="SAM" id="Phobius"/>
    </source>
</evidence>
<reference evidence="9 10" key="1">
    <citation type="submission" date="2024-09" db="EMBL/GenBank/DDBJ databases">
        <authorList>
            <person name="Sun Q."/>
            <person name="Mori K."/>
        </authorList>
    </citation>
    <scope>NUCLEOTIDE SEQUENCE [LARGE SCALE GENOMIC DNA]</scope>
    <source>
        <strain evidence="9 10">JCM 12520</strain>
    </source>
</reference>
<feature type="transmembrane region" description="Helical" evidence="8">
    <location>
        <begin position="307"/>
        <end position="325"/>
    </location>
</feature>
<evidence type="ECO:0000256" key="7">
    <source>
        <dbReference type="ARBA" id="ARBA00023136"/>
    </source>
</evidence>
<organism evidence="9 10">
    <name type="scientific">Paenibacillus hodogayensis</name>
    <dbReference type="NCBI Taxonomy" id="279208"/>
    <lineage>
        <taxon>Bacteria</taxon>
        <taxon>Bacillati</taxon>
        <taxon>Bacillota</taxon>
        <taxon>Bacilli</taxon>
        <taxon>Bacillales</taxon>
        <taxon>Paenibacillaceae</taxon>
        <taxon>Paenibacillus</taxon>
    </lineage>
</organism>
<dbReference type="Pfam" id="PF03845">
    <property type="entry name" value="Spore_permease"/>
    <property type="match status" value="1"/>
</dbReference>
<feature type="transmembrane region" description="Helical" evidence="8">
    <location>
        <begin position="122"/>
        <end position="139"/>
    </location>
</feature>
<keyword evidence="3" id="KW-0813">Transport</keyword>
<feature type="transmembrane region" description="Helical" evidence="8">
    <location>
        <begin position="337"/>
        <end position="359"/>
    </location>
</feature>
<feature type="transmembrane region" description="Helical" evidence="8">
    <location>
        <begin position="146"/>
        <end position="169"/>
    </location>
</feature>
<dbReference type="EMBL" id="JBHMAG010000012">
    <property type="protein sequence ID" value="MFB9753562.1"/>
    <property type="molecule type" value="Genomic_DNA"/>
</dbReference>
<dbReference type="PANTHER" id="PTHR34975:SF2">
    <property type="entry name" value="SPORE GERMINATION PROTEIN A2"/>
    <property type="match status" value="1"/>
</dbReference>
<feature type="transmembrane region" description="Helical" evidence="8">
    <location>
        <begin position="86"/>
        <end position="102"/>
    </location>
</feature>
<keyword evidence="5 8" id="KW-0812">Transmembrane</keyword>
<comment type="similarity">
    <text evidence="2">Belongs to the amino acid-polyamine-organocation (APC) superfamily. Spore germination protein (SGP) (TC 2.A.3.9) family.</text>
</comment>
<keyword evidence="4" id="KW-0309">Germination</keyword>
<evidence type="ECO:0000313" key="9">
    <source>
        <dbReference type="EMBL" id="MFB9753562.1"/>
    </source>
</evidence>
<dbReference type="NCBIfam" id="TIGR00912">
    <property type="entry name" value="2A0309"/>
    <property type="match status" value="1"/>
</dbReference>
<dbReference type="PANTHER" id="PTHR34975">
    <property type="entry name" value="SPORE GERMINATION PROTEIN A2"/>
    <property type="match status" value="1"/>
</dbReference>
<name>A0ABV5VZF5_9BACL</name>
<keyword evidence="10" id="KW-1185">Reference proteome</keyword>
<gene>
    <name evidence="9" type="ORF">ACFFNY_18500</name>
</gene>